<feature type="region of interest" description="Disordered" evidence="1">
    <location>
        <begin position="160"/>
        <end position="260"/>
    </location>
</feature>
<proteinExistence type="predicted"/>
<evidence type="ECO:0000313" key="3">
    <source>
        <dbReference type="Proteomes" id="UP000005265"/>
    </source>
</evidence>
<evidence type="ECO:0000313" key="2">
    <source>
        <dbReference type="EMBL" id="BAM37030.1"/>
    </source>
</evidence>
<dbReference type="KEGG" id="vg:14297715"/>
<name>J7M2P9_9CAUD</name>
<keyword evidence="3" id="KW-1185">Reference proteome</keyword>
<reference evidence="2 3" key="1">
    <citation type="journal article" date="2012" name="PLoS ONE">
        <title>Pseudomonas aeruginosa Keratitis in Mice: Effects of Topical Bacteriophage KPP12 Administration.</title>
        <authorList>
            <person name="Fukuda K."/>
            <person name="Ishida W."/>
            <person name="Uchiyama J."/>
            <person name="Rashel M."/>
            <person name="Kato S."/>
            <person name="Morita T."/>
            <person name="Muraoka A."/>
            <person name="Sumi T."/>
            <person name="Matsuzaki S."/>
            <person name="Daibata M."/>
            <person name="Fukushima A."/>
        </authorList>
    </citation>
    <scope>NUCLEOTIDE SEQUENCE [LARGE SCALE GENOMIC DNA]</scope>
</reference>
<feature type="compositionally biased region" description="Low complexity" evidence="1">
    <location>
        <begin position="237"/>
        <end position="252"/>
    </location>
</feature>
<dbReference type="InterPro" id="IPR020288">
    <property type="entry name" value="Sheath_initiator"/>
</dbReference>
<dbReference type="EMBL" id="AB560486">
    <property type="protein sequence ID" value="BAM37030.1"/>
    <property type="molecule type" value="Genomic_DNA"/>
</dbReference>
<sequence length="260" mass="27417">MSTSTIRTGTNNDILLDDNGNMVILRDVEACAQDVRAAMLMRTGENIFDVNSGVGYFEYIFSPQKSYDDARKSIADAILSSPDVTGIEQLDIDITGEVFGVDAKVITIHGLLPQEFEMSTIRIQYANGTQLFLDGKNPPPLDPLPSFNPSVEDLEGLDREKNINKGDSSPAGLPVPPVNVDSNVDNGGTIPAPVSTDAAAAESAPEGAQEAPAAGQGDEKDAEEAPTTAPVEKAEETASPAAEEETPAPAKATSRRTTSK</sequence>
<protein>
    <submittedName>
        <fullName evidence="2">Putative structural protein</fullName>
    </submittedName>
</protein>
<dbReference type="Proteomes" id="UP000005265">
    <property type="component" value="Segment"/>
</dbReference>
<feature type="compositionally biased region" description="Low complexity" evidence="1">
    <location>
        <begin position="198"/>
        <end position="216"/>
    </location>
</feature>
<dbReference type="GeneID" id="14297715"/>
<evidence type="ECO:0000256" key="1">
    <source>
        <dbReference type="SAM" id="MobiDB-lite"/>
    </source>
</evidence>
<organism evidence="2 3">
    <name type="scientific">Pseudomonas phage KPP12</name>
    <dbReference type="NCBI Taxonomy" id="763998"/>
    <lineage>
        <taxon>Viruses</taxon>
        <taxon>Duplodnaviria</taxon>
        <taxon>Heunggongvirae</taxon>
        <taxon>Uroviricota</taxon>
        <taxon>Caudoviricetes</taxon>
        <taxon>Lindbergviridae</taxon>
        <taxon>Pbunavirus</taxon>
        <taxon>Pbunavirus KPP12</taxon>
    </lineage>
</organism>
<dbReference type="Pfam" id="PF10934">
    <property type="entry name" value="Sheath_initiator"/>
    <property type="match status" value="1"/>
</dbReference>
<accession>J7M2P9</accession>
<dbReference type="RefSeq" id="YP_007238187.1">
    <property type="nucleotide sequence ID" value="NC_019935.1"/>
</dbReference>